<reference evidence="2" key="1">
    <citation type="submission" date="2021-10" db="EMBL/GenBank/DDBJ databases">
        <title>Tamlana sargassums sp. nov., and Tamlana laminarinivorans sp. nov., two new bacteria isolated from the brown alga.</title>
        <authorList>
            <person name="Li J."/>
        </authorList>
    </citation>
    <scope>NUCLEOTIDE SEQUENCE</scope>
    <source>
        <strain evidence="2">62-3</strain>
    </source>
</reference>
<dbReference type="Gene3D" id="3.30.70.1320">
    <property type="entry name" value="Multidrug efflux transporter AcrB pore domain like"/>
    <property type="match status" value="1"/>
</dbReference>
<dbReference type="InterPro" id="IPR001036">
    <property type="entry name" value="Acrflvin-R"/>
</dbReference>
<dbReference type="GO" id="GO:0042910">
    <property type="term" value="F:xenobiotic transmembrane transporter activity"/>
    <property type="evidence" value="ECO:0007669"/>
    <property type="project" value="TreeGrafter"/>
</dbReference>
<feature type="transmembrane region" description="Helical" evidence="1">
    <location>
        <begin position="518"/>
        <end position="536"/>
    </location>
</feature>
<dbReference type="Proteomes" id="UP001139286">
    <property type="component" value="Unassembled WGS sequence"/>
</dbReference>
<feature type="transmembrane region" description="Helical" evidence="1">
    <location>
        <begin position="340"/>
        <end position="358"/>
    </location>
</feature>
<dbReference type="SUPFAM" id="SSF82714">
    <property type="entry name" value="Multidrug efflux transporter AcrB TolC docking domain, DN and DC subdomains"/>
    <property type="match status" value="1"/>
</dbReference>
<name>A0A9X1I891_9FLAO</name>
<feature type="transmembrane region" description="Helical" evidence="1">
    <location>
        <begin position="425"/>
        <end position="445"/>
    </location>
</feature>
<dbReference type="Gene3D" id="3.30.2090.10">
    <property type="entry name" value="Multidrug efflux transporter AcrB TolC docking domain, DN and DC subdomains"/>
    <property type="match status" value="2"/>
</dbReference>
<gene>
    <name evidence="2" type="ORF">LG651_06750</name>
</gene>
<keyword evidence="1" id="KW-0812">Transmembrane</keyword>
<keyword evidence="3" id="KW-1185">Reference proteome</keyword>
<sequence length="1052" mass="119792">MRLKFSSFTILTVFICLSIIGASLIPLLSVQLKPSQQKTALNINFSWRDASAKVLEQEVTSKLEGVFNTVRGIRNIRSVSRKGIGSVYLDFKKGSDMEAIRFELTNLIRQTYEDLPEGVSYPYLSGNIQTEDTDRKKAILTYSINAHENPYYIKKYTEDKLVPRLTEIKGVNEVSVRGASTYEWVITYNTNTLLQLNLSVDDISQAINTFLQKKQLGVGSFASKSSSKKEEVSMSMVFNSDETIDWSSIPIKKIGDRVIYLEDVTKIKFQEAQVNSYHRINGLNSVSIVIISEKGVNTIDLAKQVRVIVDGLKDEVYNDGYSLRLTRDASEFLSEEIGKIELRTLYSLLILLVLILIINRSLKYLVVLLLSIIINLSIAVIFYYLLHVELHMYSFAGITISFGIIIDNSIIMIDHLRNKGDKKAFLAILAATLTTIGALMIIFFLKEAQRINLWDFAIVIAINVGVSLAVSLFFVPALLEKFKIEKKRVNYSRKRKRAVVKFNKGYLKTMLLFKRKPVKWVFVLLFIFGFGLPLHLTPEKIKGEGFWIDTYNKTFGNEWFKKEVKPTLEKIIGGSLRLFSEETFANSYHAEPEKTMLRVTGEMPPGCTIEQLNTLIGHMENLISKYDEVSLYETDIYGPQNANINIYFKDEFEFGSFPYTLKSLLESKAISLGGSDWTVTGVGRGFSNALGTGYESQRITMEGYNYDKLYKYAEAFKQQLIDSSMARIKDIEIQSGGRSTTGLGEYYLNFDLEKIADVGVSQSNIYRFLKNQVYTSNITSIVNNDEIQSVKLVSDNYKKFNVWDLRNTPLWIGNQQYKLNQLANINKRNSGNIISKTNQKYSLTIAYDFIGTYQLAKKVKDDNIKSFREKLPIGFNIGKTKNGNWDKDGANQYYSLFIVILIIFFVCSILLESLRQPFAIISMIPISFIGVFLTFYLFNFNFDQGGYASFILLCGISVNSALYIINDYNNLKKQFPNRTIQLLYFKAFNYKIIPVFLTIISTIVGLIPFVWNGKNEAFWFSFAVGSIGGLIFSLIGILIYLPLFILKKIKNP</sequence>
<proteinExistence type="predicted"/>
<feature type="transmembrane region" description="Helical" evidence="1">
    <location>
        <begin position="457"/>
        <end position="479"/>
    </location>
</feature>
<accession>A0A9X1I891</accession>
<dbReference type="InterPro" id="IPR027463">
    <property type="entry name" value="AcrB_DN_DC_subdom"/>
</dbReference>
<feature type="transmembrane region" description="Helical" evidence="1">
    <location>
        <begin position="918"/>
        <end position="938"/>
    </location>
</feature>
<dbReference type="AlphaFoldDB" id="A0A9X1I891"/>
<evidence type="ECO:0000313" key="3">
    <source>
        <dbReference type="Proteomes" id="UP001139286"/>
    </source>
</evidence>
<feature type="transmembrane region" description="Helical" evidence="1">
    <location>
        <begin position="365"/>
        <end position="386"/>
    </location>
</feature>
<dbReference type="EMBL" id="JAJAPX010000002">
    <property type="protein sequence ID" value="MCB4807946.1"/>
    <property type="molecule type" value="Genomic_DNA"/>
</dbReference>
<evidence type="ECO:0000313" key="2">
    <source>
        <dbReference type="EMBL" id="MCB4807946.1"/>
    </source>
</evidence>
<dbReference type="PANTHER" id="PTHR32063:SF0">
    <property type="entry name" value="SWARMING MOTILITY PROTEIN SWRC"/>
    <property type="match status" value="1"/>
</dbReference>
<dbReference type="GO" id="GO:0005886">
    <property type="term" value="C:plasma membrane"/>
    <property type="evidence" value="ECO:0007669"/>
    <property type="project" value="TreeGrafter"/>
</dbReference>
<dbReference type="SUPFAM" id="SSF82866">
    <property type="entry name" value="Multidrug efflux transporter AcrB transmembrane domain"/>
    <property type="match status" value="2"/>
</dbReference>
<dbReference type="Gene3D" id="1.20.1640.10">
    <property type="entry name" value="Multidrug efflux transporter AcrB transmembrane domain"/>
    <property type="match status" value="3"/>
</dbReference>
<dbReference type="Gene3D" id="3.30.70.1430">
    <property type="entry name" value="Multidrug efflux transporter AcrB pore domain"/>
    <property type="match status" value="2"/>
</dbReference>
<keyword evidence="1" id="KW-1133">Transmembrane helix</keyword>
<dbReference type="RefSeq" id="WP_226695369.1">
    <property type="nucleotide sequence ID" value="NZ_JAJAPX010000002.1"/>
</dbReference>
<feature type="transmembrane region" description="Helical" evidence="1">
    <location>
        <begin position="392"/>
        <end position="413"/>
    </location>
</feature>
<organism evidence="2 3">
    <name type="scientific">Neotamlana sargassicola</name>
    <dbReference type="NCBI Taxonomy" id="2883125"/>
    <lineage>
        <taxon>Bacteria</taxon>
        <taxon>Pseudomonadati</taxon>
        <taxon>Bacteroidota</taxon>
        <taxon>Flavobacteriia</taxon>
        <taxon>Flavobacteriales</taxon>
        <taxon>Flavobacteriaceae</taxon>
        <taxon>Neotamlana</taxon>
    </lineage>
</organism>
<dbReference type="PANTHER" id="PTHR32063">
    <property type="match status" value="1"/>
</dbReference>
<feature type="transmembrane region" description="Helical" evidence="1">
    <location>
        <begin position="893"/>
        <end position="911"/>
    </location>
</feature>
<feature type="transmembrane region" description="Helical" evidence="1">
    <location>
        <begin position="1017"/>
        <end position="1046"/>
    </location>
</feature>
<protein>
    <submittedName>
        <fullName evidence="2">Efflux RND transporter permease subunit</fullName>
    </submittedName>
</protein>
<comment type="caution">
    <text evidence="2">The sequence shown here is derived from an EMBL/GenBank/DDBJ whole genome shotgun (WGS) entry which is preliminary data.</text>
</comment>
<keyword evidence="1" id="KW-0472">Membrane</keyword>
<evidence type="ECO:0000256" key="1">
    <source>
        <dbReference type="SAM" id="Phobius"/>
    </source>
</evidence>
<dbReference type="Gene3D" id="3.30.70.1440">
    <property type="entry name" value="Multidrug efflux transporter AcrB pore domain"/>
    <property type="match status" value="1"/>
</dbReference>
<dbReference type="SUPFAM" id="SSF82693">
    <property type="entry name" value="Multidrug efflux transporter AcrB pore domain, PN1, PN2, PC1 and PC2 subdomains"/>
    <property type="match status" value="1"/>
</dbReference>
<feature type="transmembrane region" description="Helical" evidence="1">
    <location>
        <begin position="944"/>
        <end position="966"/>
    </location>
</feature>
<dbReference type="Pfam" id="PF00873">
    <property type="entry name" value="ACR_tran"/>
    <property type="match status" value="2"/>
</dbReference>
<feature type="transmembrane region" description="Helical" evidence="1">
    <location>
        <begin position="987"/>
        <end position="1011"/>
    </location>
</feature>